<name>A0A6H1ZV41_9ZZZZ</name>
<sequence length="247" mass="27802">MAGLTPENISQVLQFKMGAEAAEQQKLNDVIDAIYKGALTKEALARTKGATPSITIPGTDIKLTSKQYLDWYKTANKDERTAAIKNYEYSKTKKGGSSDWTFEEFYRDARTRYQKDYDRYVSEGGTENFHEWLRDIIALGGGLSLDEVVGRKKALGDLQGQLYFKNPDWIDNLSKHMSSDDVRSKLIRSDNPDQTRAEEAVRFIESKITAGGGTIEDVKFAADGKTMIWTVKWPSGNIEEIRNGVRP</sequence>
<protein>
    <submittedName>
        <fullName evidence="1">Uncharacterized protein</fullName>
    </submittedName>
</protein>
<dbReference type="EMBL" id="MT144263">
    <property type="protein sequence ID" value="QJA51444.1"/>
    <property type="molecule type" value="Genomic_DNA"/>
</dbReference>
<evidence type="ECO:0000313" key="1">
    <source>
        <dbReference type="EMBL" id="QJA51444.1"/>
    </source>
</evidence>
<reference evidence="1" key="1">
    <citation type="submission" date="2020-03" db="EMBL/GenBank/DDBJ databases">
        <title>The deep terrestrial virosphere.</title>
        <authorList>
            <person name="Holmfeldt K."/>
            <person name="Nilsson E."/>
            <person name="Simone D."/>
            <person name="Lopez-Fernandez M."/>
            <person name="Wu X."/>
            <person name="de Brujin I."/>
            <person name="Lundin D."/>
            <person name="Andersson A."/>
            <person name="Bertilsson S."/>
            <person name="Dopson M."/>
        </authorList>
    </citation>
    <scope>NUCLEOTIDE SEQUENCE</scope>
    <source>
        <strain evidence="2">MM415B03032</strain>
        <strain evidence="1">TM448A02122</strain>
    </source>
</reference>
<accession>A0A6H1ZV41</accession>
<organism evidence="1">
    <name type="scientific">viral metagenome</name>
    <dbReference type="NCBI Taxonomy" id="1070528"/>
    <lineage>
        <taxon>unclassified sequences</taxon>
        <taxon>metagenomes</taxon>
        <taxon>organismal metagenomes</taxon>
    </lineage>
</organism>
<dbReference type="AlphaFoldDB" id="A0A6H1ZV41"/>
<proteinExistence type="predicted"/>
<gene>
    <name evidence="2" type="ORF">MM415B03032_0002</name>
    <name evidence="1" type="ORF">TM448A02122_0009</name>
</gene>
<dbReference type="EMBL" id="MT142688">
    <property type="protein sequence ID" value="QJA87202.1"/>
    <property type="molecule type" value="Genomic_DNA"/>
</dbReference>
<evidence type="ECO:0000313" key="2">
    <source>
        <dbReference type="EMBL" id="QJA87202.1"/>
    </source>
</evidence>